<dbReference type="STRING" id="867345.SAMN05421693_10249"/>
<dbReference type="AlphaFoldDB" id="A0A1H8ZCP6"/>
<dbReference type="Proteomes" id="UP000199496">
    <property type="component" value="Unassembled WGS sequence"/>
</dbReference>
<proteinExistence type="predicted"/>
<reference evidence="1 2" key="1">
    <citation type="submission" date="2016-10" db="EMBL/GenBank/DDBJ databases">
        <authorList>
            <person name="de Groot N.N."/>
        </authorList>
    </citation>
    <scope>NUCLEOTIDE SEQUENCE [LARGE SCALE GENOMIC DNA]</scope>
    <source>
        <strain evidence="1 2">B7-7</strain>
    </source>
</reference>
<evidence type="ECO:0000313" key="2">
    <source>
        <dbReference type="Proteomes" id="UP000199496"/>
    </source>
</evidence>
<keyword evidence="2" id="KW-1185">Reference proteome</keyword>
<dbReference type="RefSeq" id="WP_338011466.1">
    <property type="nucleotide sequence ID" value="NZ_FOFO01000002.1"/>
</dbReference>
<organism evidence="1 2">
    <name type="scientific">Ectothiorhodospira magna</name>
    <dbReference type="NCBI Taxonomy" id="867345"/>
    <lineage>
        <taxon>Bacteria</taxon>
        <taxon>Pseudomonadati</taxon>
        <taxon>Pseudomonadota</taxon>
        <taxon>Gammaproteobacteria</taxon>
        <taxon>Chromatiales</taxon>
        <taxon>Ectothiorhodospiraceae</taxon>
        <taxon>Ectothiorhodospira</taxon>
    </lineage>
</organism>
<dbReference type="EMBL" id="FOFO01000002">
    <property type="protein sequence ID" value="SEP61528.1"/>
    <property type="molecule type" value="Genomic_DNA"/>
</dbReference>
<evidence type="ECO:0008006" key="3">
    <source>
        <dbReference type="Google" id="ProtNLM"/>
    </source>
</evidence>
<name>A0A1H8ZCP6_9GAMM</name>
<gene>
    <name evidence="1" type="ORF">SAMN05421693_10249</name>
</gene>
<accession>A0A1H8ZCP6</accession>
<evidence type="ECO:0000313" key="1">
    <source>
        <dbReference type="EMBL" id="SEP61528.1"/>
    </source>
</evidence>
<sequence length="108" mass="12126">MAKVVHEPVKRAMSRIRELSADEEAQRLAFVRERALRDEVSLLNEARREGEQKGRQEGEEIGLQKGQRLTAINLLKLGVLTDDQIAQTTGLSLAEVKALQQETSHVHT</sequence>
<protein>
    <recommendedName>
        <fullName evidence="3">Transposase</fullName>
    </recommendedName>
</protein>